<evidence type="ECO:0000313" key="1">
    <source>
        <dbReference type="EMBL" id="KAH3869714.1"/>
    </source>
</evidence>
<dbReference type="AlphaFoldDB" id="A0A9D4RIP7"/>
<keyword evidence="2" id="KW-1185">Reference proteome</keyword>
<gene>
    <name evidence="1" type="ORF">DPMN_032884</name>
</gene>
<evidence type="ECO:0000313" key="2">
    <source>
        <dbReference type="Proteomes" id="UP000828390"/>
    </source>
</evidence>
<accession>A0A9D4RIP7</accession>
<dbReference type="EMBL" id="JAIWYP010000002">
    <property type="protein sequence ID" value="KAH3869714.1"/>
    <property type="molecule type" value="Genomic_DNA"/>
</dbReference>
<name>A0A9D4RIP7_DREPO</name>
<sequence length="87" mass="9908">MKELKNGGMTIDGASCWCWQNRVEILCNHLKYHRVSTSEIGLDTSGMCSLNYKTMVLLPCAFSRPHYLWLAADYLNNVANLAELLNR</sequence>
<reference evidence="1" key="2">
    <citation type="submission" date="2020-11" db="EMBL/GenBank/DDBJ databases">
        <authorList>
            <person name="McCartney M.A."/>
            <person name="Auch B."/>
            <person name="Kono T."/>
            <person name="Mallez S."/>
            <person name="Becker A."/>
            <person name="Gohl D.M."/>
            <person name="Silverstein K.A.T."/>
            <person name="Koren S."/>
            <person name="Bechman K.B."/>
            <person name="Herman A."/>
            <person name="Abrahante J.E."/>
            <person name="Garbe J."/>
        </authorList>
    </citation>
    <scope>NUCLEOTIDE SEQUENCE</scope>
    <source>
        <strain evidence="1">Duluth1</strain>
        <tissue evidence="1">Whole animal</tissue>
    </source>
</reference>
<comment type="caution">
    <text evidence="1">The sequence shown here is derived from an EMBL/GenBank/DDBJ whole genome shotgun (WGS) entry which is preliminary data.</text>
</comment>
<dbReference type="Proteomes" id="UP000828390">
    <property type="component" value="Unassembled WGS sequence"/>
</dbReference>
<organism evidence="1 2">
    <name type="scientific">Dreissena polymorpha</name>
    <name type="common">Zebra mussel</name>
    <name type="synonym">Mytilus polymorpha</name>
    <dbReference type="NCBI Taxonomy" id="45954"/>
    <lineage>
        <taxon>Eukaryota</taxon>
        <taxon>Metazoa</taxon>
        <taxon>Spiralia</taxon>
        <taxon>Lophotrochozoa</taxon>
        <taxon>Mollusca</taxon>
        <taxon>Bivalvia</taxon>
        <taxon>Autobranchia</taxon>
        <taxon>Heteroconchia</taxon>
        <taxon>Euheterodonta</taxon>
        <taxon>Imparidentia</taxon>
        <taxon>Neoheterodontei</taxon>
        <taxon>Myida</taxon>
        <taxon>Dreissenoidea</taxon>
        <taxon>Dreissenidae</taxon>
        <taxon>Dreissena</taxon>
    </lineage>
</organism>
<proteinExistence type="predicted"/>
<protein>
    <submittedName>
        <fullName evidence="1">Uncharacterized protein</fullName>
    </submittedName>
</protein>
<reference evidence="1" key="1">
    <citation type="journal article" date="2019" name="bioRxiv">
        <title>The Genome of the Zebra Mussel, Dreissena polymorpha: A Resource for Invasive Species Research.</title>
        <authorList>
            <person name="McCartney M.A."/>
            <person name="Auch B."/>
            <person name="Kono T."/>
            <person name="Mallez S."/>
            <person name="Zhang Y."/>
            <person name="Obille A."/>
            <person name="Becker A."/>
            <person name="Abrahante J.E."/>
            <person name="Garbe J."/>
            <person name="Badalamenti J.P."/>
            <person name="Herman A."/>
            <person name="Mangelson H."/>
            <person name="Liachko I."/>
            <person name="Sullivan S."/>
            <person name="Sone E.D."/>
            <person name="Koren S."/>
            <person name="Silverstein K.A.T."/>
            <person name="Beckman K.B."/>
            <person name="Gohl D.M."/>
        </authorList>
    </citation>
    <scope>NUCLEOTIDE SEQUENCE</scope>
    <source>
        <strain evidence="1">Duluth1</strain>
        <tissue evidence="1">Whole animal</tissue>
    </source>
</reference>